<dbReference type="InterPro" id="IPR011010">
    <property type="entry name" value="DNA_brk_join_enz"/>
</dbReference>
<proteinExistence type="predicted"/>
<dbReference type="EMBL" id="RCZP01000013">
    <property type="protein sequence ID" value="TPG55488.1"/>
    <property type="molecule type" value="Genomic_DNA"/>
</dbReference>
<reference evidence="1 2" key="1">
    <citation type="journal article" date="2019" name="Environ. Microbiol.">
        <title>Species interactions and distinct microbial communities in high Arctic permafrost affected cryosols are associated with the CH4 and CO2 gas fluxes.</title>
        <authorList>
            <person name="Altshuler I."/>
            <person name="Hamel J."/>
            <person name="Turney S."/>
            <person name="Magnuson E."/>
            <person name="Levesque R."/>
            <person name="Greer C."/>
            <person name="Whyte L.G."/>
        </authorList>
    </citation>
    <scope>NUCLEOTIDE SEQUENCE [LARGE SCALE GENOMIC DNA]</scope>
    <source>
        <strain evidence="1 2">S9.3B</strain>
    </source>
</reference>
<dbReference type="AlphaFoldDB" id="A0A502G0W0"/>
<name>A0A502G0W0_9PROT</name>
<evidence type="ECO:0000313" key="2">
    <source>
        <dbReference type="Proteomes" id="UP000317078"/>
    </source>
</evidence>
<comment type="caution">
    <text evidence="1">The sequence shown here is derived from an EMBL/GenBank/DDBJ whole genome shotgun (WGS) entry which is preliminary data.</text>
</comment>
<organism evidence="1 2">
    <name type="scientific">Muricoccus nepalensis</name>
    <dbReference type="NCBI Taxonomy" id="1854500"/>
    <lineage>
        <taxon>Bacteria</taxon>
        <taxon>Pseudomonadati</taxon>
        <taxon>Pseudomonadota</taxon>
        <taxon>Alphaproteobacteria</taxon>
        <taxon>Acetobacterales</taxon>
        <taxon>Roseomonadaceae</taxon>
        <taxon>Muricoccus</taxon>
    </lineage>
</organism>
<keyword evidence="2" id="KW-1185">Reference proteome</keyword>
<evidence type="ECO:0000313" key="1">
    <source>
        <dbReference type="EMBL" id="TPG55488.1"/>
    </source>
</evidence>
<sequence>MVFIAKGREAIGVFPVPLNFDEPLWTLPFGGRASNTKKRIGLYFTTHEGGHAKSMDRRIPLREPFASFLKAVVCLRQQRGAKFSSTHSIIIRAARYLYDALEARGAKLADLLPEDFIVACKEVKAREEPSSRYKTGQHLLELVGYISRFNLTKITIDFVNPFPRSGHGDSRIDPDSVERRDRNLPSEASLDALAQIANLVVEPGDVLLMRCVELLVCGGWRINELLTVPADCEVFEPVVHNGEPILDAAGNPLQRYGIRYFAEKGGGPSVKWIPTAMVDVARRAVADITRITEPFRKVAVWNVANPGRAWLPDGWRGKALHTIVTAHDIPEMLDVVHGASLLKLWCGTSGSVRQGVPLAVLERAMRKRMSWLNQPGEVQGVSKQLFLTCLNMFHSVRGEIPAIVLPVTNANVADFLTSRLTMRTVFDRFGFKEADGSLMNMRSHQFRHWLNTLAQQGGMGQMEIARWSGRKDVGQNAAYDHTSGFELAERARAHLAGGKLVGPIARVHDRLPLADRKAFRDSQLATAHTTDLGMCTNDWSLAPCMEHGSCAACPQHLLVKGDAVRRARAEVLLEEHEFLLAGAEAEAGEETYGANNFVAHHKRMRDALRSALEVHGDNAVEDGTLVQITLSSSNQVGAVPSGGRTSRAA</sequence>
<dbReference type="SUPFAM" id="SSF56349">
    <property type="entry name" value="DNA breaking-rejoining enzymes"/>
    <property type="match status" value="1"/>
</dbReference>
<dbReference type="GO" id="GO:0003677">
    <property type="term" value="F:DNA binding"/>
    <property type="evidence" value="ECO:0007669"/>
    <property type="project" value="InterPro"/>
</dbReference>
<accession>A0A502G0W0</accession>
<gene>
    <name evidence="1" type="ORF">EAH89_14655</name>
</gene>
<dbReference type="Proteomes" id="UP000317078">
    <property type="component" value="Unassembled WGS sequence"/>
</dbReference>
<evidence type="ECO:0008006" key="3">
    <source>
        <dbReference type="Google" id="ProtNLM"/>
    </source>
</evidence>
<protein>
    <recommendedName>
        <fullName evidence="3">Integrase</fullName>
    </recommendedName>
</protein>